<dbReference type="InterPro" id="IPR015424">
    <property type="entry name" value="PyrdxlP-dep_Trfase"/>
</dbReference>
<dbReference type="InterPro" id="IPR015421">
    <property type="entry name" value="PyrdxlP-dep_Trfase_major"/>
</dbReference>
<dbReference type="Gene3D" id="3.90.1150.10">
    <property type="entry name" value="Aspartate Aminotransferase, domain 1"/>
    <property type="match status" value="1"/>
</dbReference>
<proteinExistence type="inferred from homology"/>
<feature type="domain" description="Aminotransferase class I/classII large" evidence="7">
    <location>
        <begin position="27"/>
        <end position="382"/>
    </location>
</feature>
<evidence type="ECO:0000256" key="5">
    <source>
        <dbReference type="ARBA" id="ARBA00022679"/>
    </source>
</evidence>
<evidence type="ECO:0000256" key="1">
    <source>
        <dbReference type="ARBA" id="ARBA00001933"/>
    </source>
</evidence>
<gene>
    <name evidence="8" type="ORF">CXZ10_05385</name>
</gene>
<dbReference type="Proteomes" id="UP000233491">
    <property type="component" value="Unassembled WGS sequence"/>
</dbReference>
<keyword evidence="5 8" id="KW-0808">Transferase</keyword>
<dbReference type="InterPro" id="IPR015422">
    <property type="entry name" value="PyrdxlP-dep_Trfase_small"/>
</dbReference>
<keyword evidence="9" id="KW-1185">Reference proteome</keyword>
<dbReference type="SUPFAM" id="SSF53383">
    <property type="entry name" value="PLP-dependent transferases"/>
    <property type="match status" value="1"/>
</dbReference>
<comment type="subunit">
    <text evidence="3">Homodimer.</text>
</comment>
<dbReference type="CDD" id="cd00609">
    <property type="entry name" value="AAT_like"/>
    <property type="match status" value="1"/>
</dbReference>
<keyword evidence="6" id="KW-0663">Pyridoxal phosphate</keyword>
<dbReference type="RefSeq" id="WP_101288050.1">
    <property type="nucleotide sequence ID" value="NZ_FOUQ01000001.1"/>
</dbReference>
<dbReference type="GO" id="GO:0005829">
    <property type="term" value="C:cytosol"/>
    <property type="evidence" value="ECO:0007669"/>
    <property type="project" value="TreeGrafter"/>
</dbReference>
<dbReference type="GO" id="GO:0004838">
    <property type="term" value="F:L-tyrosine-2-oxoglutarate transaminase activity"/>
    <property type="evidence" value="ECO:0007669"/>
    <property type="project" value="TreeGrafter"/>
</dbReference>
<reference evidence="8 9" key="1">
    <citation type="submission" date="2017-12" db="EMBL/GenBank/DDBJ databases">
        <title>Anaerobic carbon monoxide metabolism by Pleomorphomonas carboxyditropha sp. nov., a new mesophilic hydrogenogenic carboxidotroph.</title>
        <authorList>
            <person name="Esquivel-Elizondo S."/>
            <person name="Krajmalnik-Brown R."/>
        </authorList>
    </citation>
    <scope>NUCLEOTIDE SEQUENCE [LARGE SCALE GENOMIC DNA]</scope>
    <source>
        <strain evidence="8 9">R5-392</strain>
    </source>
</reference>
<dbReference type="Pfam" id="PF00155">
    <property type="entry name" value="Aminotran_1_2"/>
    <property type="match status" value="1"/>
</dbReference>
<keyword evidence="4 8" id="KW-0032">Aminotransferase</keyword>
<comment type="cofactor">
    <cofactor evidence="1">
        <name>pyridoxal 5'-phosphate</name>
        <dbReference type="ChEBI" id="CHEBI:597326"/>
    </cofactor>
</comment>
<dbReference type="InterPro" id="IPR004839">
    <property type="entry name" value="Aminotransferase_I/II_large"/>
</dbReference>
<dbReference type="InterPro" id="IPR000796">
    <property type="entry name" value="Asp_trans"/>
</dbReference>
<dbReference type="GO" id="GO:0004069">
    <property type="term" value="F:L-aspartate:2-oxoglutarate aminotransferase activity"/>
    <property type="evidence" value="ECO:0007669"/>
    <property type="project" value="TreeGrafter"/>
</dbReference>
<comment type="similarity">
    <text evidence="2">Belongs to the class-I pyridoxal-phosphate-dependent aminotransferase family.</text>
</comment>
<evidence type="ECO:0000313" key="8">
    <source>
        <dbReference type="EMBL" id="PKR90787.1"/>
    </source>
</evidence>
<dbReference type="EMBL" id="PJNW01000002">
    <property type="protein sequence ID" value="PKR90787.1"/>
    <property type="molecule type" value="Genomic_DNA"/>
</dbReference>
<dbReference type="OrthoDB" id="9766445at2"/>
<dbReference type="PANTHER" id="PTHR11879:SF22">
    <property type="entry name" value="ASPARTATE AMINOTRANSFERASE, MITOCHONDRIAL"/>
    <property type="match status" value="1"/>
</dbReference>
<comment type="caution">
    <text evidence="8">The sequence shown here is derived from an EMBL/GenBank/DDBJ whole genome shotgun (WGS) entry which is preliminary data.</text>
</comment>
<dbReference type="PANTHER" id="PTHR11879">
    <property type="entry name" value="ASPARTATE AMINOTRANSFERASE"/>
    <property type="match status" value="1"/>
</dbReference>
<organism evidence="8 9">
    <name type="scientific">Pleomorphomonas diazotrophica</name>
    <dbReference type="NCBI Taxonomy" id="1166257"/>
    <lineage>
        <taxon>Bacteria</taxon>
        <taxon>Pseudomonadati</taxon>
        <taxon>Pseudomonadota</taxon>
        <taxon>Alphaproteobacteria</taxon>
        <taxon>Hyphomicrobiales</taxon>
        <taxon>Pleomorphomonadaceae</taxon>
        <taxon>Pleomorphomonas</taxon>
    </lineage>
</organism>
<protein>
    <submittedName>
        <fullName evidence="8">Aromatic amino acid aminotransferase</fullName>
    </submittedName>
</protein>
<dbReference type="GO" id="GO:0030170">
    <property type="term" value="F:pyridoxal phosphate binding"/>
    <property type="evidence" value="ECO:0007669"/>
    <property type="project" value="InterPro"/>
</dbReference>
<evidence type="ECO:0000259" key="7">
    <source>
        <dbReference type="Pfam" id="PF00155"/>
    </source>
</evidence>
<dbReference type="GO" id="GO:0033585">
    <property type="term" value="P:L-phenylalanine biosynthetic process from chorismate via phenylpyruvate"/>
    <property type="evidence" value="ECO:0007669"/>
    <property type="project" value="TreeGrafter"/>
</dbReference>
<dbReference type="NCBIfam" id="NF006719">
    <property type="entry name" value="PRK09257.1"/>
    <property type="match status" value="1"/>
</dbReference>
<evidence type="ECO:0000256" key="4">
    <source>
        <dbReference type="ARBA" id="ARBA00022576"/>
    </source>
</evidence>
<accession>A0A1I4QBK2</accession>
<evidence type="ECO:0000256" key="6">
    <source>
        <dbReference type="ARBA" id="ARBA00022898"/>
    </source>
</evidence>
<dbReference type="AlphaFoldDB" id="A0A1I4QBK2"/>
<dbReference type="Gene3D" id="3.40.640.10">
    <property type="entry name" value="Type I PLP-dependent aspartate aminotransferase-like (Major domain)"/>
    <property type="match status" value="1"/>
</dbReference>
<sequence>MFDTLPEQPADALLALIGLYRADPRPQKLDLGVGVYRDDSGVTPIMAAVKAAEKVLLETRTTKAYLGPEGDPVYTDLLKPIVFGKDPGGRVAGIQTPGGTGAVRLAADLVALARPDAKILYGAPTWPNHLQILNATRLKAVPHPYFDVKAQTVNVASLVAAIESASAGDVVLLHGCCHNPTGGELEPADWRTVLKALQETGVVPLIDFAYHGLGKGLEGDAYGVRLLTDNLDEVMVAYSCDKNFGLYRERVGALYVKARDEKAASVVMSNLAAFSRVSWSMPPDHGAAIVRTILEDPELTRIWREEIDRMGARVRGVRSALAAAGPGLKAHETQTGMFSTLALGPEQVLALRKDHAVYMAGSGRINVAGLHVRDIPAFVTALKAVGYPVD</sequence>
<evidence type="ECO:0000313" key="9">
    <source>
        <dbReference type="Proteomes" id="UP000233491"/>
    </source>
</evidence>
<evidence type="ECO:0000256" key="2">
    <source>
        <dbReference type="ARBA" id="ARBA00007441"/>
    </source>
</evidence>
<evidence type="ECO:0000256" key="3">
    <source>
        <dbReference type="ARBA" id="ARBA00011738"/>
    </source>
</evidence>
<name>A0A1I4QBK2_9HYPH</name>
<dbReference type="GO" id="GO:0042802">
    <property type="term" value="F:identical protein binding"/>
    <property type="evidence" value="ECO:0007669"/>
    <property type="project" value="TreeGrafter"/>
</dbReference>
<dbReference type="PRINTS" id="PR00799">
    <property type="entry name" value="TRANSAMINASE"/>
</dbReference>